<dbReference type="EMBL" id="CP035464">
    <property type="protein sequence ID" value="QAY32990.1"/>
    <property type="molecule type" value="Genomic_DNA"/>
</dbReference>
<sequence length="282" mass="29639">MPTTIRATKPAILIASLLLTTGFAGAGPAAAMADDTVQTRGAALPTSIVNGDLEYLGDRILSQATDAYNFANVDYVHGQASTFSSQGGAWFDIAGFDADAFGWKSTQTDTSVDGRAPIVEIQQSRDRSNAYAEITASQAGTAIYQDISTPVPGTVYAISLKHASRTFDGHDALSVMIGAPGRETPVELTRTASDAGDPVGETSTTVESTACAWNNEWDTYEGTYTIPAGQPITRFTFRSVRGTEGGLNESVSGNQVDDISFQISYPLAYALNGGQGATPNEQ</sequence>
<feature type="signal peptide" evidence="1">
    <location>
        <begin position="1"/>
        <end position="26"/>
    </location>
</feature>
<evidence type="ECO:0000313" key="2">
    <source>
        <dbReference type="EMBL" id="QAY32990.1"/>
    </source>
</evidence>
<organism evidence="2 3">
    <name type="scientific">Bifidobacterium pullorum subsp. gallinarum</name>
    <dbReference type="NCBI Taxonomy" id="78344"/>
    <lineage>
        <taxon>Bacteria</taxon>
        <taxon>Bacillati</taxon>
        <taxon>Actinomycetota</taxon>
        <taxon>Actinomycetes</taxon>
        <taxon>Bifidobacteriales</taxon>
        <taxon>Bifidobacteriaceae</taxon>
        <taxon>Bifidobacterium</taxon>
    </lineage>
</organism>
<reference evidence="2 3" key="1">
    <citation type="submission" date="2019-01" db="EMBL/GenBank/DDBJ databases">
        <title>Complete genome sequence of Bifidobacterium gallinarum CACC 514.</title>
        <authorList>
            <person name="Jung M."/>
        </authorList>
    </citation>
    <scope>NUCLEOTIDE SEQUENCE [LARGE SCALE GENOMIC DNA]</scope>
    <source>
        <strain evidence="2 3">CACC 514</strain>
    </source>
</reference>
<evidence type="ECO:0000256" key="1">
    <source>
        <dbReference type="SAM" id="SignalP"/>
    </source>
</evidence>
<gene>
    <name evidence="2" type="ORF">ESN35_05930</name>
</gene>
<dbReference type="Proteomes" id="UP000293589">
    <property type="component" value="Chromosome"/>
</dbReference>
<name>A0A4P6DW90_9BIFI</name>
<evidence type="ECO:0000313" key="3">
    <source>
        <dbReference type="Proteomes" id="UP000293589"/>
    </source>
</evidence>
<keyword evidence="1" id="KW-0732">Signal</keyword>
<feature type="chain" id="PRO_5038997105" description="Cell surface protein" evidence="1">
    <location>
        <begin position="27"/>
        <end position="282"/>
    </location>
</feature>
<proteinExistence type="predicted"/>
<dbReference type="AlphaFoldDB" id="A0A4P6DW90"/>
<evidence type="ECO:0008006" key="4">
    <source>
        <dbReference type="Google" id="ProtNLM"/>
    </source>
</evidence>
<dbReference type="Gene3D" id="2.60.120.260">
    <property type="entry name" value="Galactose-binding domain-like"/>
    <property type="match status" value="1"/>
</dbReference>
<accession>A0A4P6DW90</accession>
<dbReference type="KEGG" id="bgx:ESN35_05930"/>
<protein>
    <recommendedName>
        <fullName evidence="4">Cell surface protein</fullName>
    </recommendedName>
</protein>
<dbReference type="RefSeq" id="WP_129237413.1">
    <property type="nucleotide sequence ID" value="NZ_CP035464.1"/>
</dbReference>